<dbReference type="Proteomes" id="UP000800041">
    <property type="component" value="Unassembled WGS sequence"/>
</dbReference>
<keyword evidence="3" id="KW-1185">Reference proteome</keyword>
<dbReference type="AlphaFoldDB" id="A0A6G1GJ72"/>
<gene>
    <name evidence="2" type="ORF">K402DRAFT_408882</name>
</gene>
<feature type="region of interest" description="Disordered" evidence="1">
    <location>
        <begin position="571"/>
        <end position="610"/>
    </location>
</feature>
<dbReference type="EMBL" id="ML977216">
    <property type="protein sequence ID" value="KAF1980880.1"/>
    <property type="molecule type" value="Genomic_DNA"/>
</dbReference>
<feature type="compositionally biased region" description="Basic and acidic residues" evidence="1">
    <location>
        <begin position="44"/>
        <end position="62"/>
    </location>
</feature>
<feature type="region of interest" description="Disordered" evidence="1">
    <location>
        <begin position="398"/>
        <end position="431"/>
    </location>
</feature>
<proteinExistence type="predicted"/>
<evidence type="ECO:0000313" key="3">
    <source>
        <dbReference type="Proteomes" id="UP000800041"/>
    </source>
</evidence>
<name>A0A6G1GJ72_9PEZI</name>
<sequence length="668" mass="73282">MVNSRRLAAGKTPPKTPPRPTTRAISPVFETAKRAVARSSRWATPEKPEAVKAVQKDGARDDKTLKVSQTLPARRRAPRTLLCSDEAVSDVFGLDKAITIGVPLTTDLRVVSNPKVSSRLSLGDFAVPQAHATEEVVEDEIAQSPVAVSMAKAEVVEASITEIESKITDAPKTPSPVAIGRYEGFYHPRDRLSGFDIKKHSPQAILTYDDPEKSFKFQPVDKETEAYWSDTSSMSRSSSQRSQGHWKKRGYRYWMREYTDGTTANAFGGMNTSFSSAPSSPGAAKVSTLSPVAKPFRPLATEGRVFKANHGRPGIITPDGKALTRQLDMENYVQNRYQELEAKYPSCFDTLRDASHNVQVFSAQISYDTPEEVIVCSHPGSILGDDDIYGPMIGAENAAPLGPGQVTDVRASRNSRASAEESKETTQDAPRQRPISWFSWLGFNGEQDSRASYGGMINWDERKTAPNARFLLDVSDDGNDGEIQKRSNNLSSIKEEVQKRFGSSSFNASGAEQVEGNTGMEKWVAADENAPGVREDVSGFGIPRFPNKHPVRRSSLQSAIVAPNAIAPTTLQRPVGTALPHNNARKPNTSENSGPGGDGAGDGRKPSPKNFVFLTLDDPHPHNPFDDAIRMEEGEAGLQVRLRHQRMSKWADGAKKLFSRMFGRRRRD</sequence>
<feature type="region of interest" description="Disordered" evidence="1">
    <location>
        <begin position="37"/>
        <end position="62"/>
    </location>
</feature>
<organism evidence="2 3">
    <name type="scientific">Aulographum hederae CBS 113979</name>
    <dbReference type="NCBI Taxonomy" id="1176131"/>
    <lineage>
        <taxon>Eukaryota</taxon>
        <taxon>Fungi</taxon>
        <taxon>Dikarya</taxon>
        <taxon>Ascomycota</taxon>
        <taxon>Pezizomycotina</taxon>
        <taxon>Dothideomycetes</taxon>
        <taxon>Pleosporomycetidae</taxon>
        <taxon>Aulographales</taxon>
        <taxon>Aulographaceae</taxon>
    </lineage>
</organism>
<evidence type="ECO:0000256" key="1">
    <source>
        <dbReference type="SAM" id="MobiDB-lite"/>
    </source>
</evidence>
<feature type="region of interest" description="Disordered" evidence="1">
    <location>
        <begin position="1"/>
        <end position="23"/>
    </location>
</feature>
<protein>
    <submittedName>
        <fullName evidence="2">Uncharacterized protein</fullName>
    </submittedName>
</protein>
<evidence type="ECO:0000313" key="2">
    <source>
        <dbReference type="EMBL" id="KAF1980880.1"/>
    </source>
</evidence>
<reference evidence="2" key="1">
    <citation type="journal article" date="2020" name="Stud. Mycol.">
        <title>101 Dothideomycetes genomes: a test case for predicting lifestyles and emergence of pathogens.</title>
        <authorList>
            <person name="Haridas S."/>
            <person name="Albert R."/>
            <person name="Binder M."/>
            <person name="Bloem J."/>
            <person name="Labutti K."/>
            <person name="Salamov A."/>
            <person name="Andreopoulos B."/>
            <person name="Baker S."/>
            <person name="Barry K."/>
            <person name="Bills G."/>
            <person name="Bluhm B."/>
            <person name="Cannon C."/>
            <person name="Castanera R."/>
            <person name="Culley D."/>
            <person name="Daum C."/>
            <person name="Ezra D."/>
            <person name="Gonzalez J."/>
            <person name="Henrissat B."/>
            <person name="Kuo A."/>
            <person name="Liang C."/>
            <person name="Lipzen A."/>
            <person name="Lutzoni F."/>
            <person name="Magnuson J."/>
            <person name="Mondo S."/>
            <person name="Nolan M."/>
            <person name="Ohm R."/>
            <person name="Pangilinan J."/>
            <person name="Park H.-J."/>
            <person name="Ramirez L."/>
            <person name="Alfaro M."/>
            <person name="Sun H."/>
            <person name="Tritt A."/>
            <person name="Yoshinaga Y."/>
            <person name="Zwiers L.-H."/>
            <person name="Turgeon B."/>
            <person name="Goodwin S."/>
            <person name="Spatafora J."/>
            <person name="Crous P."/>
            <person name="Grigoriev I."/>
        </authorList>
    </citation>
    <scope>NUCLEOTIDE SEQUENCE</scope>
    <source>
        <strain evidence="2">CBS 113979</strain>
    </source>
</reference>
<accession>A0A6G1GJ72</accession>